<dbReference type="GO" id="GO:0004252">
    <property type="term" value="F:serine-type endopeptidase activity"/>
    <property type="evidence" value="ECO:0007669"/>
    <property type="project" value="UniProtKB-UniRule"/>
</dbReference>
<evidence type="ECO:0000259" key="7">
    <source>
        <dbReference type="PROSITE" id="PS50093"/>
    </source>
</evidence>
<proteinExistence type="inferred from homology"/>
<dbReference type="InterPro" id="IPR000209">
    <property type="entry name" value="Peptidase_S8/S53_dom"/>
</dbReference>
<feature type="active site" description="Charge relay system" evidence="5">
    <location>
        <position position="237"/>
    </location>
</feature>
<accession>A0A2T2YD22</accession>
<dbReference type="InterPro" id="IPR000601">
    <property type="entry name" value="PKD_dom"/>
</dbReference>
<dbReference type="Proteomes" id="UP000240357">
    <property type="component" value="Unassembled WGS sequence"/>
</dbReference>
<evidence type="ECO:0000256" key="5">
    <source>
        <dbReference type="PROSITE-ProRule" id="PRU01240"/>
    </source>
</evidence>
<protein>
    <submittedName>
        <fullName evidence="8">Serine protease</fullName>
    </submittedName>
</protein>
<dbReference type="InterPro" id="IPR013783">
    <property type="entry name" value="Ig-like_fold"/>
</dbReference>
<reference evidence="8 9" key="1">
    <citation type="submission" date="2018-03" db="EMBL/GenBank/DDBJ databases">
        <title>Adhaeribacter sp. HMF7605 Genome sequencing and assembly.</title>
        <authorList>
            <person name="Kang H."/>
            <person name="Kang J."/>
            <person name="Cha I."/>
            <person name="Kim H."/>
            <person name="Joh K."/>
        </authorList>
    </citation>
    <scope>NUCLEOTIDE SEQUENCE [LARGE SCALE GENOMIC DNA]</scope>
    <source>
        <strain evidence="8 9">HMF7605</strain>
    </source>
</reference>
<feature type="active site" description="Charge relay system" evidence="5">
    <location>
        <position position="184"/>
    </location>
</feature>
<dbReference type="PRINTS" id="PR00723">
    <property type="entry name" value="SUBTILISIN"/>
</dbReference>
<organism evidence="8 9">
    <name type="scientific">Adhaeribacter arboris</name>
    <dbReference type="NCBI Taxonomy" id="2072846"/>
    <lineage>
        <taxon>Bacteria</taxon>
        <taxon>Pseudomonadati</taxon>
        <taxon>Bacteroidota</taxon>
        <taxon>Cytophagia</taxon>
        <taxon>Cytophagales</taxon>
        <taxon>Hymenobacteraceae</taxon>
        <taxon>Adhaeribacter</taxon>
    </lineage>
</organism>
<dbReference type="Gene3D" id="2.60.40.10">
    <property type="entry name" value="Immunoglobulins"/>
    <property type="match status" value="1"/>
</dbReference>
<keyword evidence="6" id="KW-0732">Signal</keyword>
<evidence type="ECO:0000256" key="4">
    <source>
        <dbReference type="ARBA" id="ARBA00022825"/>
    </source>
</evidence>
<dbReference type="Pfam" id="PF18962">
    <property type="entry name" value="Por_Secre_tail"/>
    <property type="match status" value="1"/>
</dbReference>
<keyword evidence="3 5" id="KW-0378">Hydrolase</keyword>
<dbReference type="EMBL" id="PYFT01000001">
    <property type="protein sequence ID" value="PSR53386.1"/>
    <property type="molecule type" value="Genomic_DNA"/>
</dbReference>
<dbReference type="CDD" id="cd00146">
    <property type="entry name" value="PKD"/>
    <property type="match status" value="1"/>
</dbReference>
<dbReference type="PROSITE" id="PS50093">
    <property type="entry name" value="PKD"/>
    <property type="match status" value="1"/>
</dbReference>
<sequence>MITRFFHCLLAFFFLFTLSCTPSWAQNLRSVDKNSSPARTQPNFLLIKLKSEHWSVGANRQPSSAPTNSLQQVLAQIKTSSYRQKFPETSSSANLKPGQVDLSLWYEVQYQNTKFTFPQLRRMLLATGLVDQVEPVYLPEILYQPNDPLADSVTGNQYYLKQIHAYQAWDIEKGDSTIVIGILDTGTRLDHEDLIKNIKHNYADPIDGTDNDNDGYRDNFTGWDTADQDNDPYSGGHGTLVTGIASGTPDNNTGVAGAGFNCRYLPVKVFSSDADGPFGGYEGIKYAADHGCQVINLSWGGDNPYSQFEQDVINYAVLNKNALVVAAGGNTPKEIYFYPASYENVLAVSSVDPNDVKVASQTFNYAIDLTAPGINITTSSSNGISTYASVGGSSMATPQVAGAAGLLRKKFPTYTARQVAEQLRVTADNIYGAGTNNSYLEKLGYGRLNIYRALTAVQSKAVRNTNNTYDYQRTLAGNILPITGTFENVLSPTENLQVTLSSPSPYVSIIRSTYAAGAMATLSSKTNSGQPFQVLIQEDIPANQGVTFRYGFTDGTYTDYQYFTLILNSDYVTLKTGDLDATITSRGNIGFNGLNLKQGESVIYKNFDQMLSEGGLLVGTSPEKVSDHLRTIPPETDEDFTVTSGIRFADTSKRADEEAYGSFEDRYPSNGAVGVSVKQRAFAWQSAPYIILEYQLTNTTSEPLTNLHAGLFADWDIGDYTDNAAVWDSATRTGYTYNPDNPEVYAGITLLTDQQTTTYAIRNPASGPESINLTDGFSNAEKFTVLSNTSRQNQNTEGSNNDVSQVVGGVLTDLPPGESTTVAFALLGAEGVPDLQEAARTARHKYQLIKAGPVLVKQIDAVCLGETALIKPIGGRNFKFYADSTGKQLLSTGTDFTTPPMQQATTYYVSNTDSLYESPLTAVRIVPANSQVQFAFSPNPVSPGANGRVTFTNLTTGTQQWNWNFGNGTHSREQNPTIQYTQPGTYPVTLRVTNQYGCIDSLTQTIEIKYLEYIRQWQEKDILVYPIPASEFIKINISAGMDATQGLSVSLVNVIGQSILKKVIHQTGKQQLDLSKLANGIYYLRIQGRDGLVTRRIEVVR</sequence>
<dbReference type="InterPro" id="IPR036852">
    <property type="entry name" value="Peptidase_S8/S53_dom_sf"/>
</dbReference>
<dbReference type="SMART" id="SM00089">
    <property type="entry name" value="PKD"/>
    <property type="match status" value="1"/>
</dbReference>
<dbReference type="GO" id="GO:0006508">
    <property type="term" value="P:proteolysis"/>
    <property type="evidence" value="ECO:0007669"/>
    <property type="project" value="UniProtKB-KW"/>
</dbReference>
<evidence type="ECO:0000256" key="2">
    <source>
        <dbReference type="ARBA" id="ARBA00022670"/>
    </source>
</evidence>
<keyword evidence="4 5" id="KW-0720">Serine protease</keyword>
<comment type="caution">
    <text evidence="8">The sequence shown here is derived from an EMBL/GenBank/DDBJ whole genome shotgun (WGS) entry which is preliminary data.</text>
</comment>
<comment type="similarity">
    <text evidence="1 5">Belongs to the peptidase S8 family.</text>
</comment>
<dbReference type="AlphaFoldDB" id="A0A2T2YD22"/>
<evidence type="ECO:0000313" key="8">
    <source>
        <dbReference type="EMBL" id="PSR53386.1"/>
    </source>
</evidence>
<feature type="chain" id="PRO_5015531237" evidence="6">
    <location>
        <begin position="26"/>
        <end position="1101"/>
    </location>
</feature>
<dbReference type="InterPro" id="IPR044023">
    <property type="entry name" value="Ig_7"/>
</dbReference>
<dbReference type="Pfam" id="PF18911">
    <property type="entry name" value="PKD_4"/>
    <property type="match status" value="1"/>
</dbReference>
<dbReference type="InterPro" id="IPR026444">
    <property type="entry name" value="Secre_tail"/>
</dbReference>
<evidence type="ECO:0000256" key="1">
    <source>
        <dbReference type="ARBA" id="ARBA00011073"/>
    </source>
</evidence>
<dbReference type="PROSITE" id="PS51892">
    <property type="entry name" value="SUBTILASE"/>
    <property type="match status" value="1"/>
</dbReference>
<dbReference type="PANTHER" id="PTHR43399:SF4">
    <property type="entry name" value="CELL WALL-ASSOCIATED PROTEASE"/>
    <property type="match status" value="1"/>
</dbReference>
<dbReference type="Pfam" id="PF00082">
    <property type="entry name" value="Peptidase_S8"/>
    <property type="match status" value="1"/>
</dbReference>
<feature type="signal peptide" evidence="6">
    <location>
        <begin position="1"/>
        <end position="25"/>
    </location>
</feature>
<name>A0A2T2YD22_9BACT</name>
<dbReference type="Gene3D" id="3.40.50.200">
    <property type="entry name" value="Peptidase S8/S53 domain"/>
    <property type="match status" value="1"/>
</dbReference>
<dbReference type="PANTHER" id="PTHR43399">
    <property type="entry name" value="SUBTILISIN-RELATED"/>
    <property type="match status" value="1"/>
</dbReference>
<evidence type="ECO:0000256" key="3">
    <source>
        <dbReference type="ARBA" id="ARBA00022801"/>
    </source>
</evidence>
<dbReference type="InterPro" id="IPR051048">
    <property type="entry name" value="Peptidase_S8/S53_subtilisin"/>
</dbReference>
<feature type="active site" description="Charge relay system" evidence="5">
    <location>
        <position position="394"/>
    </location>
</feature>
<dbReference type="InterPro" id="IPR035986">
    <property type="entry name" value="PKD_dom_sf"/>
</dbReference>
<dbReference type="PROSITE" id="PS00137">
    <property type="entry name" value="SUBTILASE_HIS"/>
    <property type="match status" value="1"/>
</dbReference>
<dbReference type="SUPFAM" id="SSF52743">
    <property type="entry name" value="Subtilisin-like"/>
    <property type="match status" value="1"/>
</dbReference>
<dbReference type="InterPro" id="IPR022409">
    <property type="entry name" value="PKD/Chitinase_dom"/>
</dbReference>
<evidence type="ECO:0000256" key="6">
    <source>
        <dbReference type="SAM" id="SignalP"/>
    </source>
</evidence>
<feature type="domain" description="PKD" evidence="7">
    <location>
        <begin position="961"/>
        <end position="1008"/>
    </location>
</feature>
<dbReference type="InterPro" id="IPR015500">
    <property type="entry name" value="Peptidase_S8_subtilisin-rel"/>
</dbReference>
<dbReference type="InterPro" id="IPR022398">
    <property type="entry name" value="Peptidase_S8_His-AS"/>
</dbReference>
<gene>
    <name evidence="8" type="ORF">AHMF7605_07525</name>
</gene>
<dbReference type="PROSITE" id="PS51257">
    <property type="entry name" value="PROKAR_LIPOPROTEIN"/>
    <property type="match status" value="1"/>
</dbReference>
<keyword evidence="2 5" id="KW-0645">Protease</keyword>
<dbReference type="Pfam" id="PF19081">
    <property type="entry name" value="Ig_7"/>
    <property type="match status" value="1"/>
</dbReference>
<evidence type="ECO:0000313" key="9">
    <source>
        <dbReference type="Proteomes" id="UP000240357"/>
    </source>
</evidence>
<dbReference type="SUPFAM" id="SSF49299">
    <property type="entry name" value="PKD domain"/>
    <property type="match status" value="1"/>
</dbReference>
<dbReference type="NCBIfam" id="TIGR04183">
    <property type="entry name" value="Por_Secre_tail"/>
    <property type="match status" value="1"/>
</dbReference>
<keyword evidence="9" id="KW-1185">Reference proteome</keyword>